<evidence type="ECO:0000313" key="3">
    <source>
        <dbReference type="EMBL" id="SEO95475.1"/>
    </source>
</evidence>
<dbReference type="InterPro" id="IPR026870">
    <property type="entry name" value="Zinc_ribbon_dom"/>
</dbReference>
<feature type="transmembrane region" description="Helical" evidence="1">
    <location>
        <begin position="223"/>
        <end position="244"/>
    </location>
</feature>
<feature type="domain" description="Zinc-ribbon" evidence="2">
    <location>
        <begin position="5"/>
        <end position="26"/>
    </location>
</feature>
<dbReference type="Proteomes" id="UP000182975">
    <property type="component" value="Unassembled WGS sequence"/>
</dbReference>
<accession>A0A172RWD8</accession>
<keyword evidence="4" id="KW-1185">Reference proteome</keyword>
<proteinExistence type="predicted"/>
<evidence type="ECO:0000256" key="1">
    <source>
        <dbReference type="SAM" id="Phobius"/>
    </source>
</evidence>
<reference evidence="4" key="1">
    <citation type="submission" date="2016-10" db="EMBL/GenBank/DDBJ databases">
        <authorList>
            <person name="Varghese N."/>
        </authorList>
    </citation>
    <scope>NUCLEOTIDE SEQUENCE [LARGE SCALE GENOMIC DNA]</scope>
    <source>
        <strain evidence="4">DSM 21843</strain>
    </source>
</reference>
<dbReference type="KEGG" id="ddt:AAY81_01445"/>
<name>A0A172RWD8_9ACTN</name>
<keyword evidence="1" id="KW-1133">Transmembrane helix</keyword>
<sequence length="289" mass="30255">MAAHFCPACGTPLDEGARFCMNCGKEIVPPSELGAQAAWSGIENIPEPLSEAGAQETMAPAATQMMDPVAKASRLAHIPPIEPASINRDETAVIAPNPSYAVATGMVDADKTQILAAAAPPNPSVFSQADPGEPDLSGFDIPAAPRPDTFGQDEWASERPAGWTSGMTPQATTNMPQSAPAATPVTRSGTEVMEPIGVDAYGYAQPATNARTFSSENTARKSYAGRIALIVILVLLIFGLVYVIQFNPYLFENLGYSIRQAFGEAAANGFDAAVQGAQDLIANLANMAR</sequence>
<organism evidence="3 4">
    <name type="scientific">Denitrobacterium detoxificans</name>
    <dbReference type="NCBI Taxonomy" id="79604"/>
    <lineage>
        <taxon>Bacteria</taxon>
        <taxon>Bacillati</taxon>
        <taxon>Actinomycetota</taxon>
        <taxon>Coriobacteriia</taxon>
        <taxon>Eggerthellales</taxon>
        <taxon>Eggerthellaceae</taxon>
        <taxon>Denitrobacterium</taxon>
    </lineage>
</organism>
<keyword evidence="1" id="KW-0812">Transmembrane</keyword>
<evidence type="ECO:0000313" key="4">
    <source>
        <dbReference type="Proteomes" id="UP000182975"/>
    </source>
</evidence>
<dbReference type="AlphaFoldDB" id="A0A172RWD8"/>
<gene>
    <name evidence="3" type="ORF">SAMN02910314_01731</name>
</gene>
<protein>
    <submittedName>
        <fullName evidence="3">Zinc-ribbon domain-containing protein</fullName>
    </submittedName>
</protein>
<dbReference type="Pfam" id="PF13240">
    <property type="entry name" value="Zn_Ribbon_1"/>
    <property type="match status" value="1"/>
</dbReference>
<keyword evidence="1" id="KW-0472">Membrane</keyword>
<evidence type="ECO:0000259" key="2">
    <source>
        <dbReference type="Pfam" id="PF13240"/>
    </source>
</evidence>
<dbReference type="EMBL" id="FOEC01000013">
    <property type="protein sequence ID" value="SEO95475.1"/>
    <property type="molecule type" value="Genomic_DNA"/>
</dbReference>
<dbReference type="RefSeq" id="WP_066660515.1">
    <property type="nucleotide sequence ID" value="NZ_CP011402.1"/>
</dbReference>